<accession>A0A3D8I1B3</accession>
<dbReference type="SUPFAM" id="SSF58113">
    <property type="entry name" value="Apolipoprotein A-I"/>
    <property type="match status" value="1"/>
</dbReference>
<evidence type="ECO:0008006" key="4">
    <source>
        <dbReference type="Google" id="ProtNLM"/>
    </source>
</evidence>
<protein>
    <recommendedName>
        <fullName evidence="4">MotA/TolQ/ExbB proton channel domain-containing protein</fullName>
    </recommendedName>
</protein>
<organism evidence="2 3">
    <name type="scientific">Helicobacter marmotae</name>
    <dbReference type="NCBI Taxonomy" id="152490"/>
    <lineage>
        <taxon>Bacteria</taxon>
        <taxon>Pseudomonadati</taxon>
        <taxon>Campylobacterota</taxon>
        <taxon>Epsilonproteobacteria</taxon>
        <taxon>Campylobacterales</taxon>
        <taxon>Helicobacteraceae</taxon>
        <taxon>Helicobacter</taxon>
    </lineage>
</organism>
<feature type="transmembrane region" description="Helical" evidence="1">
    <location>
        <begin position="76"/>
        <end position="94"/>
    </location>
</feature>
<dbReference type="Gene3D" id="1.20.5.1230">
    <property type="entry name" value="Apolipoprotein A-I"/>
    <property type="match status" value="1"/>
</dbReference>
<keyword evidence="3" id="KW-1185">Reference proteome</keyword>
<keyword evidence="1" id="KW-0472">Membrane</keyword>
<feature type="transmembrane region" description="Helical" evidence="1">
    <location>
        <begin position="37"/>
        <end position="56"/>
    </location>
</feature>
<feature type="transmembrane region" description="Helical" evidence="1">
    <location>
        <begin position="6"/>
        <end position="25"/>
    </location>
</feature>
<dbReference type="AlphaFoldDB" id="A0A3D8I1B3"/>
<dbReference type="Gene3D" id="1.20.120.20">
    <property type="entry name" value="Apolipoprotein"/>
    <property type="match status" value="1"/>
</dbReference>
<name>A0A3D8I1B3_9HELI</name>
<dbReference type="OrthoDB" id="9798009at2"/>
<gene>
    <name evidence="2" type="ORF">CQA63_08810</name>
</gene>
<evidence type="ECO:0000256" key="1">
    <source>
        <dbReference type="SAM" id="Phobius"/>
    </source>
</evidence>
<dbReference type="Proteomes" id="UP000256599">
    <property type="component" value="Unassembled WGS sequence"/>
</dbReference>
<reference evidence="2 3" key="1">
    <citation type="submission" date="2018-04" db="EMBL/GenBank/DDBJ databases">
        <title>Novel Campyloabacter and Helicobacter Species and Strains.</title>
        <authorList>
            <person name="Mannion A.J."/>
            <person name="Shen Z."/>
            <person name="Fox J.G."/>
        </authorList>
    </citation>
    <scope>NUCLEOTIDE SEQUENCE [LARGE SCALE GENOMIC DNA]</scope>
    <source>
        <strain evidence="2 3">MIT 98-6070</strain>
    </source>
</reference>
<evidence type="ECO:0000313" key="3">
    <source>
        <dbReference type="Proteomes" id="UP000256599"/>
    </source>
</evidence>
<keyword evidence="1" id="KW-1133">Transmembrane helix</keyword>
<comment type="caution">
    <text evidence="2">The sequence shown here is derived from an EMBL/GenBank/DDBJ whole genome shotgun (WGS) entry which is preliminary data.</text>
</comment>
<dbReference type="EMBL" id="NXLR01000026">
    <property type="protein sequence ID" value="RDU58919.1"/>
    <property type="molecule type" value="Genomic_DNA"/>
</dbReference>
<sequence length="640" mass="72652">MQEVNWLINICFTLIMLWLFVWDFKTFGEPTHKDFKAIIMSTGVLGTFVGVFVGLMGFDTLALQDSVPLLLEGLKTAFYTSILGMGLAIVLSIIQRAKGVKSAQDMNIDYLLLQAKNLNYLKGIEALNHKVLNLPSAADIKSANNATNKLLEEGLYKIDNSLQLAIKQLALGASKELIGALELVIRDFNQNLQDQFGENFKELNNAVGRLLTWQENYKQSIEDTQGLLIQTQKTLSESATAMERTQATLESTIAEKRSAMEFYNKTLMLIEDMQLKGDVLEAKLNEVATLGEHAQECLGNMDRFFTQASQSLNSLQEEGSKQVHTLKDNMDLYLKHLDSHIGENIQSFKAFLSQSSTMAQDNINTLFDTYMSNFNAQCNQFAQLGSAFFEQIANNASTHLTHLSTLLEENITQNRESSTENAAEFARLREHIAKNHTAIVQSLESSLSYLSSHNEVIMQDMTKDMKSLQEHYFSLIHTNMDSVLQKEQDMLKSRLETLSELALKSDGFAKSQYEHISGFLKKLGSEYLKIMQKLTKDSIGIPKEMSQEVIKDFGDLQHNLISHLGNLNTQIQHNSMQLIELYRNVRNIINENVEGNKSLQKEIKSTFETLDTQMSANMENFRENYEWFLRRVREMIGSRQ</sequence>
<keyword evidence="1" id="KW-0812">Transmembrane</keyword>
<proteinExistence type="predicted"/>
<evidence type="ECO:0000313" key="2">
    <source>
        <dbReference type="EMBL" id="RDU58919.1"/>
    </source>
</evidence>
<dbReference type="RefSeq" id="WP_104699981.1">
    <property type="nucleotide sequence ID" value="NZ_FZPP01000018.1"/>
</dbReference>